<protein>
    <submittedName>
        <fullName evidence="1">Uncharacterized protein</fullName>
    </submittedName>
</protein>
<reference evidence="1 2" key="1">
    <citation type="submission" date="2017-08" db="EMBL/GenBank/DDBJ databases">
        <authorList>
            <person name="Chaillou S."/>
        </authorList>
    </citation>
    <scope>NUCLEOTIDE SEQUENCE [LARGE SCALE GENOMIC DNA]</scope>
    <source>
        <strain evidence="1 2">MFPA15A1205</strain>
    </source>
</reference>
<name>A0AAX2HA48_9PSED</name>
<gene>
    <name evidence="1" type="ORF">PLUA15_30002</name>
</gene>
<evidence type="ECO:0000313" key="1">
    <source>
        <dbReference type="EMBL" id="SOB53207.1"/>
    </source>
</evidence>
<evidence type="ECO:0000313" key="2">
    <source>
        <dbReference type="Proteomes" id="UP000219564"/>
    </source>
</evidence>
<sequence length="56" mass="6654">MKVSFSLSFYYIPKFLKNDLIKRSEINIHHRFDGMLISKLYDAEASLWWSQAGSNR</sequence>
<organism evidence="1 2">
    <name type="scientific">Pseudomonas lundensis</name>
    <dbReference type="NCBI Taxonomy" id="86185"/>
    <lineage>
        <taxon>Bacteria</taxon>
        <taxon>Pseudomonadati</taxon>
        <taxon>Pseudomonadota</taxon>
        <taxon>Gammaproteobacteria</taxon>
        <taxon>Pseudomonadales</taxon>
        <taxon>Pseudomonadaceae</taxon>
        <taxon>Pseudomonas</taxon>
    </lineage>
</organism>
<dbReference type="AlphaFoldDB" id="A0AAX2HA48"/>
<proteinExistence type="predicted"/>
<comment type="caution">
    <text evidence="1">The sequence shown here is derived from an EMBL/GenBank/DDBJ whole genome shotgun (WGS) entry which is preliminary data.</text>
</comment>
<accession>A0AAX2HA48</accession>
<dbReference type="Proteomes" id="UP000219564">
    <property type="component" value="Unassembled WGS sequence"/>
</dbReference>
<dbReference type="EMBL" id="OBKZ01000023">
    <property type="protein sequence ID" value="SOB53207.1"/>
    <property type="molecule type" value="Genomic_DNA"/>
</dbReference>